<protein>
    <recommendedName>
        <fullName evidence="3">Papain-like cysteine peptidase</fullName>
    </recommendedName>
</protein>
<comment type="caution">
    <text evidence="1">The sequence shown here is derived from an EMBL/GenBank/DDBJ whole genome shotgun (WGS) entry which is preliminary data.</text>
</comment>
<keyword evidence="2" id="KW-1185">Reference proteome</keyword>
<sequence length="205" mass="24318">MKLEDIWGYYNKVIGIGSSCQTAHQLKENKLREFSGPLDWFVMDDLSKLNLLLENKFDDLMSQENIIDEGLHDESHRKIRDIKYDCLSVHDFTVESSWQTQYIQFKEQMNRRVKRFYDEIEKSHSVLFVRAQAYERSEIIRLCKNLSEIQLNYKLLIVNYTVEQRVIDINCDIDNVAMVQIPSPENRWQGSDEAWKYILSGVRLA</sequence>
<dbReference type="EMBL" id="SADY01000005">
    <property type="protein sequence ID" value="TQR43694.1"/>
    <property type="molecule type" value="Genomic_DNA"/>
</dbReference>
<evidence type="ECO:0000313" key="1">
    <source>
        <dbReference type="EMBL" id="TQR43694.1"/>
    </source>
</evidence>
<name>A0ABY3ALT3_PAEPP</name>
<proteinExistence type="predicted"/>
<evidence type="ECO:0008006" key="3">
    <source>
        <dbReference type="Google" id="ProtNLM"/>
    </source>
</evidence>
<dbReference type="InterPro" id="IPR014903">
    <property type="entry name" value="DUF1796"/>
</dbReference>
<dbReference type="RefSeq" id="WP_142544775.1">
    <property type="nucleotide sequence ID" value="NZ_SADY01000005.1"/>
</dbReference>
<accession>A0ABY3ALT3</accession>
<dbReference type="Proteomes" id="UP000316208">
    <property type="component" value="Unassembled WGS sequence"/>
</dbReference>
<gene>
    <name evidence="1" type="ORF">C7Y44_16260</name>
</gene>
<evidence type="ECO:0000313" key="2">
    <source>
        <dbReference type="Proteomes" id="UP000316208"/>
    </source>
</evidence>
<organism evidence="1 2">
    <name type="scientific">Paenibacillus popilliae</name>
    <name type="common">Bacillus popilliae</name>
    <dbReference type="NCBI Taxonomy" id="78057"/>
    <lineage>
        <taxon>Bacteria</taxon>
        <taxon>Bacillati</taxon>
        <taxon>Bacillota</taxon>
        <taxon>Bacilli</taxon>
        <taxon>Bacillales</taxon>
        <taxon>Paenibacillaceae</taxon>
        <taxon>Paenibacillus</taxon>
    </lineage>
</organism>
<dbReference type="Pfam" id="PF08795">
    <property type="entry name" value="DUF1796"/>
    <property type="match status" value="1"/>
</dbReference>
<reference evidence="1 2" key="1">
    <citation type="submission" date="2018-03" db="EMBL/GenBank/DDBJ databases">
        <title>Aerobic endospore-forming bacteria genome sequencing and assembly.</title>
        <authorList>
            <person name="Cavalcante D.A."/>
            <person name="Driks A."/>
            <person name="Putonti C."/>
            <person name="De-Souza M.T."/>
        </authorList>
    </citation>
    <scope>NUCLEOTIDE SEQUENCE [LARGE SCALE GENOMIC DNA]</scope>
    <source>
        <strain evidence="1 2">SDF0028</strain>
    </source>
</reference>